<keyword evidence="1" id="KW-0472">Membrane</keyword>
<keyword evidence="1" id="KW-1133">Transmembrane helix</keyword>
<name>A0A8X7CH47_9ARAC</name>
<comment type="caution">
    <text evidence="2">The sequence shown here is derived from an EMBL/GenBank/DDBJ whole genome shotgun (WGS) entry which is preliminary data.</text>
</comment>
<keyword evidence="3" id="KW-1185">Reference proteome</keyword>
<dbReference type="OrthoDB" id="6436908at2759"/>
<organism evidence="2 3">
    <name type="scientific">Trichonephila inaurata madagascariensis</name>
    <dbReference type="NCBI Taxonomy" id="2747483"/>
    <lineage>
        <taxon>Eukaryota</taxon>
        <taxon>Metazoa</taxon>
        <taxon>Ecdysozoa</taxon>
        <taxon>Arthropoda</taxon>
        <taxon>Chelicerata</taxon>
        <taxon>Arachnida</taxon>
        <taxon>Araneae</taxon>
        <taxon>Araneomorphae</taxon>
        <taxon>Entelegynae</taxon>
        <taxon>Araneoidea</taxon>
        <taxon>Nephilidae</taxon>
        <taxon>Trichonephila</taxon>
        <taxon>Trichonephila inaurata</taxon>
    </lineage>
</organism>
<accession>A0A8X7CH47</accession>
<dbReference type="AlphaFoldDB" id="A0A8X7CH47"/>
<reference evidence="2" key="1">
    <citation type="submission" date="2020-08" db="EMBL/GenBank/DDBJ databases">
        <title>Multicomponent nature underlies the extraordinary mechanical properties of spider dragline silk.</title>
        <authorList>
            <person name="Kono N."/>
            <person name="Nakamura H."/>
            <person name="Mori M."/>
            <person name="Yoshida Y."/>
            <person name="Ohtoshi R."/>
            <person name="Malay A.D."/>
            <person name="Moran D.A.P."/>
            <person name="Tomita M."/>
            <person name="Numata K."/>
            <person name="Arakawa K."/>
        </authorList>
    </citation>
    <scope>NUCLEOTIDE SEQUENCE</scope>
</reference>
<keyword evidence="1" id="KW-0812">Transmembrane</keyword>
<feature type="transmembrane region" description="Helical" evidence="1">
    <location>
        <begin position="107"/>
        <end position="129"/>
    </location>
</feature>
<dbReference type="Proteomes" id="UP000886998">
    <property type="component" value="Unassembled WGS sequence"/>
</dbReference>
<proteinExistence type="predicted"/>
<feature type="transmembrane region" description="Helical" evidence="1">
    <location>
        <begin position="70"/>
        <end position="95"/>
    </location>
</feature>
<gene>
    <name evidence="2" type="primary">AVEN_65590_1</name>
    <name evidence="2" type="ORF">TNIN_457461</name>
</gene>
<evidence type="ECO:0000313" key="3">
    <source>
        <dbReference type="Proteomes" id="UP000886998"/>
    </source>
</evidence>
<protein>
    <submittedName>
        <fullName evidence="2">Uncharacterized protein</fullName>
    </submittedName>
</protein>
<dbReference type="EMBL" id="BMAV01015254">
    <property type="protein sequence ID" value="GFY64477.1"/>
    <property type="molecule type" value="Genomic_DNA"/>
</dbReference>
<evidence type="ECO:0000256" key="1">
    <source>
        <dbReference type="SAM" id="Phobius"/>
    </source>
</evidence>
<feature type="transmembrane region" description="Helical" evidence="1">
    <location>
        <begin position="12"/>
        <end position="34"/>
    </location>
</feature>
<evidence type="ECO:0000313" key="2">
    <source>
        <dbReference type="EMBL" id="GFY64477.1"/>
    </source>
</evidence>
<sequence>MIYCRTAQEMIFPSVVAVLYCSNCYFLLSNLRFIKGKLEQQPDLYSEIVRKIIKNYFIVLKGVEKFEDLFSAPIFVVVVGNFCIVPIIIMDMMYIEDWISSLMLESVAYLAFIFATLGVLSVCAANIPLEISRIKSVLLDKLSCMSNQTNLFRVNKQVSIVLKRDSCILTGCNVFQFDRGFLLRALVTVISQAVLIFELGKSIRYSEKSLNNISKSNVSQLVII</sequence>